<keyword evidence="3" id="KW-1185">Reference proteome</keyword>
<dbReference type="Proteomes" id="UP000027195">
    <property type="component" value="Unassembled WGS sequence"/>
</dbReference>
<evidence type="ECO:0000313" key="2">
    <source>
        <dbReference type="EMBL" id="KDQ09168.1"/>
    </source>
</evidence>
<sequence>MATMPSPGARIDQPALNAGRSDTWPLPSHTSARLLTWLEQPLQDNESRSAVYLVGSITGEILTYGSHYLLAALFSLCRLSILSTARSLRSMKWIPSQGQSSPRGPVRPDSPPWHRVTTQDMPIPILLAKISAWYHGANLYHPNGQSTFTPRASLTITIKREILLHTPICTIG</sequence>
<accession>A0A067M0A5</accession>
<feature type="region of interest" description="Disordered" evidence="1">
    <location>
        <begin position="93"/>
        <end position="113"/>
    </location>
</feature>
<gene>
    <name evidence="2" type="ORF">BOTBODRAFT_533211</name>
</gene>
<organism evidence="2 3">
    <name type="scientific">Botryobasidium botryosum (strain FD-172 SS1)</name>
    <dbReference type="NCBI Taxonomy" id="930990"/>
    <lineage>
        <taxon>Eukaryota</taxon>
        <taxon>Fungi</taxon>
        <taxon>Dikarya</taxon>
        <taxon>Basidiomycota</taxon>
        <taxon>Agaricomycotina</taxon>
        <taxon>Agaricomycetes</taxon>
        <taxon>Cantharellales</taxon>
        <taxon>Botryobasidiaceae</taxon>
        <taxon>Botryobasidium</taxon>
    </lineage>
</organism>
<dbReference type="HOGENOM" id="CLU_1555007_0_0_1"/>
<proteinExistence type="predicted"/>
<dbReference type="AlphaFoldDB" id="A0A067M0A5"/>
<evidence type="ECO:0000256" key="1">
    <source>
        <dbReference type="SAM" id="MobiDB-lite"/>
    </source>
</evidence>
<name>A0A067M0A5_BOTB1</name>
<evidence type="ECO:0000313" key="3">
    <source>
        <dbReference type="Proteomes" id="UP000027195"/>
    </source>
</evidence>
<reference evidence="3" key="1">
    <citation type="journal article" date="2014" name="Proc. Natl. Acad. Sci. U.S.A.">
        <title>Extensive sampling of basidiomycete genomes demonstrates inadequacy of the white-rot/brown-rot paradigm for wood decay fungi.</title>
        <authorList>
            <person name="Riley R."/>
            <person name="Salamov A.A."/>
            <person name="Brown D.W."/>
            <person name="Nagy L.G."/>
            <person name="Floudas D."/>
            <person name="Held B.W."/>
            <person name="Levasseur A."/>
            <person name="Lombard V."/>
            <person name="Morin E."/>
            <person name="Otillar R."/>
            <person name="Lindquist E.A."/>
            <person name="Sun H."/>
            <person name="LaButti K.M."/>
            <person name="Schmutz J."/>
            <person name="Jabbour D."/>
            <person name="Luo H."/>
            <person name="Baker S.E."/>
            <person name="Pisabarro A.G."/>
            <person name="Walton J.D."/>
            <person name="Blanchette R.A."/>
            <person name="Henrissat B."/>
            <person name="Martin F."/>
            <person name="Cullen D."/>
            <person name="Hibbett D.S."/>
            <person name="Grigoriev I.V."/>
        </authorList>
    </citation>
    <scope>NUCLEOTIDE SEQUENCE [LARGE SCALE GENOMIC DNA]</scope>
    <source>
        <strain evidence="3">FD-172 SS1</strain>
    </source>
</reference>
<feature type="region of interest" description="Disordered" evidence="1">
    <location>
        <begin position="1"/>
        <end position="23"/>
    </location>
</feature>
<protein>
    <submittedName>
        <fullName evidence="2">Uncharacterized protein</fullName>
    </submittedName>
</protein>
<dbReference type="InParanoid" id="A0A067M0A5"/>
<dbReference type="EMBL" id="KL198081">
    <property type="protein sequence ID" value="KDQ09168.1"/>
    <property type="molecule type" value="Genomic_DNA"/>
</dbReference>